<evidence type="ECO:0000313" key="2">
    <source>
        <dbReference type="Proteomes" id="UP000323597"/>
    </source>
</evidence>
<organism evidence="1 2">
    <name type="scientific">Gossypium mustelinum</name>
    <name type="common">Cotton</name>
    <name type="synonym">Gossypium caicoense</name>
    <dbReference type="NCBI Taxonomy" id="34275"/>
    <lineage>
        <taxon>Eukaryota</taxon>
        <taxon>Viridiplantae</taxon>
        <taxon>Streptophyta</taxon>
        <taxon>Embryophyta</taxon>
        <taxon>Tracheophyta</taxon>
        <taxon>Spermatophyta</taxon>
        <taxon>Magnoliopsida</taxon>
        <taxon>eudicotyledons</taxon>
        <taxon>Gunneridae</taxon>
        <taxon>Pentapetalae</taxon>
        <taxon>rosids</taxon>
        <taxon>malvids</taxon>
        <taxon>Malvales</taxon>
        <taxon>Malvaceae</taxon>
        <taxon>Malvoideae</taxon>
        <taxon>Gossypium</taxon>
    </lineage>
</organism>
<gene>
    <name evidence="1" type="ORF">E1A91_D03G120300v1</name>
</gene>
<proteinExistence type="predicted"/>
<dbReference type="EMBL" id="CM017651">
    <property type="protein sequence ID" value="TYI90411.1"/>
    <property type="molecule type" value="Genomic_DNA"/>
</dbReference>
<reference evidence="1 2" key="1">
    <citation type="submission" date="2019-07" db="EMBL/GenBank/DDBJ databases">
        <title>WGS assembly of Gossypium mustelinum.</title>
        <authorList>
            <person name="Chen Z.J."/>
            <person name="Sreedasyam A."/>
            <person name="Ando A."/>
            <person name="Song Q."/>
            <person name="De L."/>
            <person name="Hulse-Kemp A."/>
            <person name="Ding M."/>
            <person name="Ye W."/>
            <person name="Kirkbride R."/>
            <person name="Jenkins J."/>
            <person name="Plott C."/>
            <person name="Lovell J."/>
            <person name="Lin Y.-M."/>
            <person name="Vaughn R."/>
            <person name="Liu B."/>
            <person name="Li W."/>
            <person name="Simpson S."/>
            <person name="Scheffler B."/>
            <person name="Saski C."/>
            <person name="Grover C."/>
            <person name="Hu G."/>
            <person name="Conover J."/>
            <person name="Carlson J."/>
            <person name="Shu S."/>
            <person name="Boston L."/>
            <person name="Williams M."/>
            <person name="Peterson D."/>
            <person name="Mcgee K."/>
            <person name="Jones D."/>
            <person name="Wendel J."/>
            <person name="Stelly D."/>
            <person name="Grimwood J."/>
            <person name="Schmutz J."/>
        </authorList>
    </citation>
    <scope>NUCLEOTIDE SEQUENCE [LARGE SCALE GENOMIC DNA]</scope>
    <source>
        <strain evidence="1">1408120.09</strain>
    </source>
</reference>
<protein>
    <submittedName>
        <fullName evidence="1">Uncharacterized protein</fullName>
    </submittedName>
</protein>
<sequence>MTVLPLVPHHELFNFFFIPTLLHNSIISSPLHSPSVLYHQHFHSHRGLFYLVPNRFKPLAFLSQSMCCDVCFSGILPGPSGSAL</sequence>
<dbReference type="AlphaFoldDB" id="A0A5D2VM27"/>
<accession>A0A5D2VM27</accession>
<evidence type="ECO:0000313" key="1">
    <source>
        <dbReference type="EMBL" id="TYI90411.1"/>
    </source>
</evidence>
<name>A0A5D2VM27_GOSMU</name>
<dbReference type="Proteomes" id="UP000323597">
    <property type="component" value="Chromosome D03"/>
</dbReference>
<keyword evidence="2" id="KW-1185">Reference proteome</keyword>